<dbReference type="InterPro" id="IPR011009">
    <property type="entry name" value="Kinase-like_dom_sf"/>
</dbReference>
<keyword evidence="2" id="KW-0547">Nucleotide-binding</keyword>
<keyword evidence="1" id="KW-0863">Zinc-finger</keyword>
<evidence type="ECO:0000256" key="2">
    <source>
        <dbReference type="PROSITE-ProRule" id="PRU10141"/>
    </source>
</evidence>
<dbReference type="SMART" id="SM00220">
    <property type="entry name" value="S_TKc"/>
    <property type="match status" value="1"/>
</dbReference>
<evidence type="ECO:0000313" key="5">
    <source>
        <dbReference type="EMBL" id="KAG7155626.1"/>
    </source>
</evidence>
<feature type="domain" description="C2H2-type" evidence="4">
    <location>
        <begin position="376"/>
        <end position="404"/>
    </location>
</feature>
<organism evidence="5 6">
    <name type="scientific">Homarus americanus</name>
    <name type="common">American lobster</name>
    <dbReference type="NCBI Taxonomy" id="6706"/>
    <lineage>
        <taxon>Eukaryota</taxon>
        <taxon>Metazoa</taxon>
        <taxon>Ecdysozoa</taxon>
        <taxon>Arthropoda</taxon>
        <taxon>Crustacea</taxon>
        <taxon>Multicrustacea</taxon>
        <taxon>Malacostraca</taxon>
        <taxon>Eumalacostraca</taxon>
        <taxon>Eucarida</taxon>
        <taxon>Decapoda</taxon>
        <taxon>Pleocyemata</taxon>
        <taxon>Astacidea</taxon>
        <taxon>Nephropoidea</taxon>
        <taxon>Nephropidae</taxon>
        <taxon>Homarus</taxon>
    </lineage>
</organism>
<dbReference type="GO" id="GO:0008270">
    <property type="term" value="F:zinc ion binding"/>
    <property type="evidence" value="ECO:0007669"/>
    <property type="project" value="UniProtKB-KW"/>
</dbReference>
<dbReference type="InterPro" id="IPR017441">
    <property type="entry name" value="Protein_kinase_ATP_BS"/>
</dbReference>
<dbReference type="SUPFAM" id="SSF56112">
    <property type="entry name" value="Protein kinase-like (PK-like)"/>
    <property type="match status" value="1"/>
</dbReference>
<dbReference type="PROSITE" id="PS50011">
    <property type="entry name" value="PROTEIN_KINASE_DOM"/>
    <property type="match status" value="1"/>
</dbReference>
<dbReference type="InterPro" id="IPR036236">
    <property type="entry name" value="Znf_C2H2_sf"/>
</dbReference>
<protein>
    <submittedName>
        <fullName evidence="5">Serine/threonine-protein kinase ppk11-like</fullName>
    </submittedName>
</protein>
<dbReference type="PROSITE" id="PS50157">
    <property type="entry name" value="ZINC_FINGER_C2H2_2"/>
    <property type="match status" value="1"/>
</dbReference>
<feature type="binding site" evidence="2">
    <location>
        <position position="79"/>
    </location>
    <ligand>
        <name>ATP</name>
        <dbReference type="ChEBI" id="CHEBI:30616"/>
    </ligand>
</feature>
<keyword evidence="1" id="KW-0862">Zinc</keyword>
<evidence type="ECO:0000313" key="6">
    <source>
        <dbReference type="Proteomes" id="UP000747542"/>
    </source>
</evidence>
<keyword evidence="5" id="KW-0808">Transferase</keyword>
<accession>A0A8J5JDJ1</accession>
<gene>
    <name evidence="5" type="primary">ppk11-L</name>
    <name evidence="5" type="ORF">Hamer_G015998</name>
</gene>
<dbReference type="AlphaFoldDB" id="A0A8J5JDJ1"/>
<dbReference type="Gene3D" id="1.10.510.10">
    <property type="entry name" value="Transferase(Phosphotransferase) domain 1"/>
    <property type="match status" value="1"/>
</dbReference>
<dbReference type="Pfam" id="PF00069">
    <property type="entry name" value="Pkinase"/>
    <property type="match status" value="1"/>
</dbReference>
<dbReference type="EMBL" id="JAHLQT010041065">
    <property type="protein sequence ID" value="KAG7155626.1"/>
    <property type="molecule type" value="Genomic_DNA"/>
</dbReference>
<proteinExistence type="predicted"/>
<dbReference type="InterPro" id="IPR051681">
    <property type="entry name" value="Ser/Thr_Kinases-Pseudokinases"/>
</dbReference>
<dbReference type="CDD" id="cd00180">
    <property type="entry name" value="PKc"/>
    <property type="match status" value="1"/>
</dbReference>
<dbReference type="Proteomes" id="UP000747542">
    <property type="component" value="Unassembled WGS sequence"/>
</dbReference>
<dbReference type="InterPro" id="IPR013087">
    <property type="entry name" value="Znf_C2H2_type"/>
</dbReference>
<evidence type="ECO:0000259" key="3">
    <source>
        <dbReference type="PROSITE" id="PS50011"/>
    </source>
</evidence>
<feature type="domain" description="Protein kinase" evidence="3">
    <location>
        <begin position="52"/>
        <end position="282"/>
    </location>
</feature>
<evidence type="ECO:0000259" key="4">
    <source>
        <dbReference type="PROSITE" id="PS50157"/>
    </source>
</evidence>
<keyword evidence="6" id="KW-1185">Reference proteome</keyword>
<sequence length="500" mass="55959">LIFELRSSVVVHFNITNRKMISDQTVRVFLDACEGYGVNVFGAQLYELVADPTCCKLLGSGAFGTCYSVEVSKSYWVIKLVPEDGPDIESLYGEIQALSALQGVPGLQKVVGVCPWKPALITKFAGKSLDTYLDTHNCTFSERLQIVQQVSWTLTEMRARGWVHNDIKINNICIQKTAQGIQTTLIDFGLAVQVGGCLPFPPGTMAPFHMAPEVVKSSQLTHQADVYSIGRLMQYLLHEKLSRLHQDVRGWLVCATNHDPNQRGSLVELLECLDGRASNPSAPFDNKNVNPTRHLEYSDNTATSVNPQCKRSLNGENGAVSGNQSIPGDEEAIPIQKRLRSHRIVKPHNVSSEASVSNVSVEHDRDADVTVEKRMFHCDICEGIYSSAQQLKTHMKFFHSYEKPHQLVFPVHKQLEGNAKEINDTSCLVRNEAIYLKEECIDPVHVKEEFPEPVCETEECTEPVCVKEEFLEPRYVNEELIETIYVKEECIDPTYGGGVY</sequence>
<dbReference type="InterPro" id="IPR000719">
    <property type="entry name" value="Prot_kinase_dom"/>
</dbReference>
<reference evidence="5" key="1">
    <citation type="journal article" date="2021" name="Sci. Adv.">
        <title>The American lobster genome reveals insights on longevity, neural, and immune adaptations.</title>
        <authorList>
            <person name="Polinski J.M."/>
            <person name="Zimin A.V."/>
            <person name="Clark K.F."/>
            <person name="Kohn A.B."/>
            <person name="Sadowski N."/>
            <person name="Timp W."/>
            <person name="Ptitsyn A."/>
            <person name="Khanna P."/>
            <person name="Romanova D.Y."/>
            <person name="Williams P."/>
            <person name="Greenwood S.J."/>
            <person name="Moroz L.L."/>
            <person name="Walt D.R."/>
            <person name="Bodnar A.G."/>
        </authorList>
    </citation>
    <scope>NUCLEOTIDE SEQUENCE</scope>
    <source>
        <strain evidence="5">GMGI-L3</strain>
    </source>
</reference>
<dbReference type="PROSITE" id="PS00107">
    <property type="entry name" value="PROTEIN_KINASE_ATP"/>
    <property type="match status" value="1"/>
</dbReference>
<dbReference type="GO" id="GO:0004674">
    <property type="term" value="F:protein serine/threonine kinase activity"/>
    <property type="evidence" value="ECO:0007669"/>
    <property type="project" value="TreeGrafter"/>
</dbReference>
<name>A0A8J5JDJ1_HOMAM</name>
<dbReference type="GO" id="GO:0005524">
    <property type="term" value="F:ATP binding"/>
    <property type="evidence" value="ECO:0007669"/>
    <property type="project" value="UniProtKB-UniRule"/>
</dbReference>
<comment type="caution">
    <text evidence="5">The sequence shown here is derived from an EMBL/GenBank/DDBJ whole genome shotgun (WGS) entry which is preliminary data.</text>
</comment>
<feature type="non-terminal residue" evidence="5">
    <location>
        <position position="1"/>
    </location>
</feature>
<dbReference type="SUPFAM" id="SSF57667">
    <property type="entry name" value="beta-beta-alpha zinc fingers"/>
    <property type="match status" value="1"/>
</dbReference>
<dbReference type="PANTHER" id="PTHR44329">
    <property type="entry name" value="SERINE/THREONINE-PROTEIN KINASE TNNI3K-RELATED"/>
    <property type="match status" value="1"/>
</dbReference>
<dbReference type="PROSITE" id="PS00028">
    <property type="entry name" value="ZINC_FINGER_C2H2_1"/>
    <property type="match status" value="1"/>
</dbReference>
<evidence type="ECO:0000256" key="1">
    <source>
        <dbReference type="PROSITE-ProRule" id="PRU00042"/>
    </source>
</evidence>
<keyword evidence="5" id="KW-0418">Kinase</keyword>
<keyword evidence="1" id="KW-0479">Metal-binding</keyword>
<keyword evidence="2" id="KW-0067">ATP-binding</keyword>